<keyword evidence="3 4" id="KW-0472">Membrane</keyword>
<dbReference type="AlphaFoldDB" id="A0A0D2BXL4"/>
<gene>
    <name evidence="5" type="ORF">PV05_05767</name>
</gene>
<organism evidence="5 6">
    <name type="scientific">Exophiala xenobiotica</name>
    <dbReference type="NCBI Taxonomy" id="348802"/>
    <lineage>
        <taxon>Eukaryota</taxon>
        <taxon>Fungi</taxon>
        <taxon>Dikarya</taxon>
        <taxon>Ascomycota</taxon>
        <taxon>Pezizomycotina</taxon>
        <taxon>Eurotiomycetes</taxon>
        <taxon>Chaetothyriomycetidae</taxon>
        <taxon>Chaetothyriales</taxon>
        <taxon>Herpotrichiellaceae</taxon>
        <taxon>Exophiala</taxon>
    </lineage>
</organism>
<keyword evidence="4" id="KW-0813">Transport</keyword>
<dbReference type="GO" id="GO:0005886">
    <property type="term" value="C:plasma membrane"/>
    <property type="evidence" value="ECO:0007669"/>
    <property type="project" value="TreeGrafter"/>
</dbReference>
<dbReference type="HOGENOM" id="CLU_090404_1_1_1"/>
<feature type="transmembrane region" description="Helical" evidence="4">
    <location>
        <begin position="119"/>
        <end position="139"/>
    </location>
</feature>
<keyword evidence="4" id="KW-0187">Copper transport</keyword>
<dbReference type="InterPro" id="IPR007274">
    <property type="entry name" value="Cop_transporter"/>
</dbReference>
<sequence>MPSATLLDHAFTPYTFFSVTCSGLIFSTVIILQLARGLEVLSNQVNIYPKSGRSRRTHSRVEIFILSTEYNTKQRTMSHSMSDMASDSMSSMSMTMMFTNSHTTPLYANSWTPSSEGGYAGTCIFLVLLAMMLRLLFAAKAICEQRWLMNAQKRRYVLVRGRTTEAGRIDQDPDAKTGSLVTANGVEENVKVVQAKAGAVVPFRLSVDVPRACLTTVIAGVSYLLMLAVMTMNVGYFLSVLAGVFVGELMVGRYAQIDEHLH</sequence>
<keyword evidence="4" id="KW-0186">Copper</keyword>
<keyword evidence="6" id="KW-1185">Reference proteome</keyword>
<dbReference type="EMBL" id="KN847319">
    <property type="protein sequence ID" value="KIW57176.1"/>
    <property type="molecule type" value="Genomic_DNA"/>
</dbReference>
<name>A0A0D2BXL4_9EURO</name>
<dbReference type="STRING" id="348802.A0A0D2BXL4"/>
<evidence type="ECO:0000313" key="5">
    <source>
        <dbReference type="EMBL" id="KIW57176.1"/>
    </source>
</evidence>
<keyword evidence="4" id="KW-0406">Ion transport</keyword>
<feature type="transmembrane region" description="Helical" evidence="4">
    <location>
        <begin position="12"/>
        <end position="35"/>
    </location>
</feature>
<keyword evidence="2 4" id="KW-1133">Transmembrane helix</keyword>
<evidence type="ECO:0000313" key="6">
    <source>
        <dbReference type="Proteomes" id="UP000054342"/>
    </source>
</evidence>
<dbReference type="PANTHER" id="PTHR12483">
    <property type="entry name" value="SOLUTE CARRIER FAMILY 31 COPPER TRANSPORTERS"/>
    <property type="match status" value="1"/>
</dbReference>
<dbReference type="GeneID" id="25327675"/>
<comment type="subcellular location">
    <subcellularLocation>
        <location evidence="4">Membrane</location>
        <topology evidence="4">Multi-pass membrane protein</topology>
    </subcellularLocation>
</comment>
<evidence type="ECO:0000256" key="2">
    <source>
        <dbReference type="ARBA" id="ARBA00022989"/>
    </source>
</evidence>
<evidence type="ECO:0000256" key="3">
    <source>
        <dbReference type="ARBA" id="ARBA00023136"/>
    </source>
</evidence>
<dbReference type="GO" id="GO:0005375">
    <property type="term" value="F:copper ion transmembrane transporter activity"/>
    <property type="evidence" value="ECO:0007669"/>
    <property type="project" value="UniProtKB-UniRule"/>
</dbReference>
<evidence type="ECO:0000256" key="4">
    <source>
        <dbReference type="RuleBase" id="RU367022"/>
    </source>
</evidence>
<dbReference type="OrthoDB" id="73901at2759"/>
<dbReference type="PANTHER" id="PTHR12483:SF120">
    <property type="entry name" value="HIGH-AFFINITY COPPER TRANSPORTER CTRA2"/>
    <property type="match status" value="1"/>
</dbReference>
<evidence type="ECO:0000256" key="1">
    <source>
        <dbReference type="ARBA" id="ARBA00022692"/>
    </source>
</evidence>
<reference evidence="5 6" key="1">
    <citation type="submission" date="2015-01" db="EMBL/GenBank/DDBJ databases">
        <title>The Genome Sequence of Exophiala xenobiotica CBS118157.</title>
        <authorList>
            <consortium name="The Broad Institute Genomics Platform"/>
            <person name="Cuomo C."/>
            <person name="de Hoog S."/>
            <person name="Gorbushina A."/>
            <person name="Stielow B."/>
            <person name="Teixiera M."/>
            <person name="Abouelleil A."/>
            <person name="Chapman S.B."/>
            <person name="Priest M."/>
            <person name="Young S.K."/>
            <person name="Wortman J."/>
            <person name="Nusbaum C."/>
            <person name="Birren B."/>
        </authorList>
    </citation>
    <scope>NUCLEOTIDE SEQUENCE [LARGE SCALE GENOMIC DNA]</scope>
    <source>
        <strain evidence="5 6">CBS 118157</strain>
    </source>
</reference>
<dbReference type="Proteomes" id="UP000054342">
    <property type="component" value="Unassembled WGS sequence"/>
</dbReference>
<protein>
    <recommendedName>
        <fullName evidence="4">Copper transport protein</fullName>
    </recommendedName>
</protein>
<keyword evidence="1 4" id="KW-0812">Transmembrane</keyword>
<accession>A0A0D2BXL4</accession>
<comment type="similarity">
    <text evidence="4">Belongs to the copper transporter (Ctr) (TC 1.A.56) family. SLC31A subfamily.</text>
</comment>
<dbReference type="RefSeq" id="XP_013317760.1">
    <property type="nucleotide sequence ID" value="XM_013462306.1"/>
</dbReference>
<proteinExistence type="inferred from homology"/>
<dbReference type="Pfam" id="PF04145">
    <property type="entry name" value="Ctr"/>
    <property type="match status" value="1"/>
</dbReference>